<evidence type="ECO:0000313" key="3">
    <source>
        <dbReference type="Proteomes" id="UP000036367"/>
    </source>
</evidence>
<dbReference type="EMBL" id="LECT01000007">
    <property type="protein sequence ID" value="KLU06998.1"/>
    <property type="molecule type" value="Genomic_DNA"/>
</dbReference>
<comment type="caution">
    <text evidence="2">The sequence shown here is derived from an EMBL/GenBank/DDBJ whole genome shotgun (WGS) entry which is preliminary data.</text>
</comment>
<dbReference type="STRING" id="595434.RISK_000799"/>
<protein>
    <submittedName>
        <fullName evidence="2">Uncharacterized protein</fullName>
    </submittedName>
</protein>
<reference evidence="2" key="1">
    <citation type="submission" date="2015-05" db="EMBL/GenBank/DDBJ databases">
        <title>Permanent draft genome of Rhodopirellula islandicus K833.</title>
        <authorList>
            <person name="Kizina J."/>
            <person name="Richter M."/>
            <person name="Glockner F.O."/>
            <person name="Harder J."/>
        </authorList>
    </citation>
    <scope>NUCLEOTIDE SEQUENCE [LARGE SCALE GENOMIC DNA]</scope>
    <source>
        <strain evidence="2">K833</strain>
    </source>
</reference>
<keyword evidence="3" id="KW-1185">Reference proteome</keyword>
<dbReference type="Proteomes" id="UP000036367">
    <property type="component" value="Unassembled WGS sequence"/>
</dbReference>
<dbReference type="AlphaFoldDB" id="A0A0J1BKQ3"/>
<proteinExistence type="predicted"/>
<accession>A0A0J1BKQ3</accession>
<feature type="compositionally biased region" description="Basic residues" evidence="1">
    <location>
        <begin position="33"/>
        <end position="43"/>
    </location>
</feature>
<evidence type="ECO:0000256" key="1">
    <source>
        <dbReference type="SAM" id="MobiDB-lite"/>
    </source>
</evidence>
<feature type="region of interest" description="Disordered" evidence="1">
    <location>
        <begin position="19"/>
        <end position="43"/>
    </location>
</feature>
<evidence type="ECO:0000313" key="2">
    <source>
        <dbReference type="EMBL" id="KLU06998.1"/>
    </source>
</evidence>
<name>A0A0J1BKQ3_RHOIS</name>
<gene>
    <name evidence="2" type="ORF">RISK_000799</name>
</gene>
<sequence>MFTAAFHCRELLHSIAMFGRGSPDETTPVASPRVHHSSTHRME</sequence>
<organism evidence="2 3">
    <name type="scientific">Rhodopirellula islandica</name>
    <dbReference type="NCBI Taxonomy" id="595434"/>
    <lineage>
        <taxon>Bacteria</taxon>
        <taxon>Pseudomonadati</taxon>
        <taxon>Planctomycetota</taxon>
        <taxon>Planctomycetia</taxon>
        <taxon>Pirellulales</taxon>
        <taxon>Pirellulaceae</taxon>
        <taxon>Rhodopirellula</taxon>
    </lineage>
</organism>